<dbReference type="EMBL" id="JAJNOC010000002">
    <property type="protein sequence ID" value="MCD2516364.1"/>
    <property type="molecule type" value="Genomic_DNA"/>
</dbReference>
<comment type="caution">
    <text evidence="1">The sequence shown here is derived from an EMBL/GenBank/DDBJ whole genome shotgun (WGS) entry which is preliminary data.</text>
</comment>
<dbReference type="Proteomes" id="UP001179361">
    <property type="component" value="Unassembled WGS sequence"/>
</dbReference>
<reference evidence="1" key="1">
    <citation type="submission" date="2021-11" db="EMBL/GenBank/DDBJ databases">
        <title>The complete genome of Massilia sp sp. G4R7.</title>
        <authorList>
            <person name="Liu L."/>
            <person name="Yue J."/>
            <person name="Yuan J."/>
            <person name="Yang F."/>
            <person name="Li L."/>
        </authorList>
    </citation>
    <scope>NUCLEOTIDE SEQUENCE</scope>
    <source>
        <strain evidence="1">G4R7</strain>
    </source>
</reference>
<accession>A0ABS8Q3P1</accession>
<evidence type="ECO:0000313" key="2">
    <source>
        <dbReference type="Proteomes" id="UP001179361"/>
    </source>
</evidence>
<keyword evidence="2" id="KW-1185">Reference proteome</keyword>
<proteinExistence type="predicted"/>
<dbReference type="RefSeq" id="WP_231057683.1">
    <property type="nucleotide sequence ID" value="NZ_JAJNOC010000002.1"/>
</dbReference>
<protein>
    <submittedName>
        <fullName evidence="1">Uncharacterized protein</fullName>
    </submittedName>
</protein>
<name>A0ABS8Q3P1_9BURK</name>
<organism evidence="1 2">
    <name type="scientific">Massilia phyllostachyos</name>
    <dbReference type="NCBI Taxonomy" id="2898585"/>
    <lineage>
        <taxon>Bacteria</taxon>
        <taxon>Pseudomonadati</taxon>
        <taxon>Pseudomonadota</taxon>
        <taxon>Betaproteobacteria</taxon>
        <taxon>Burkholderiales</taxon>
        <taxon>Oxalobacteraceae</taxon>
        <taxon>Telluria group</taxon>
        <taxon>Massilia</taxon>
    </lineage>
</organism>
<sequence>MSGIDVLQPSRSDDDDLTIMTFHYKKNEMPLATDISSMERTGFFDVRHFRAGAGRPVILQGMR</sequence>
<gene>
    <name evidence="1" type="ORF">LQ564_08560</name>
</gene>
<evidence type="ECO:0000313" key="1">
    <source>
        <dbReference type="EMBL" id="MCD2516364.1"/>
    </source>
</evidence>